<feature type="domain" description="GGDEF" evidence="5">
    <location>
        <begin position="333"/>
        <end position="463"/>
    </location>
</feature>
<dbReference type="SMART" id="SM00267">
    <property type="entry name" value="GGDEF"/>
    <property type="match status" value="1"/>
</dbReference>
<dbReference type="EMBL" id="BLTE01000020">
    <property type="protein sequence ID" value="GFK95674.1"/>
    <property type="molecule type" value="Genomic_DNA"/>
</dbReference>
<keyword evidence="4" id="KW-0472">Membrane</keyword>
<dbReference type="FunFam" id="3.30.70.270:FF:000001">
    <property type="entry name" value="Diguanylate cyclase domain protein"/>
    <property type="match status" value="1"/>
</dbReference>
<evidence type="ECO:0000256" key="1">
    <source>
        <dbReference type="ARBA" id="ARBA00012528"/>
    </source>
</evidence>
<sequence length="463" mass="50196">MPASGFPGAGVLMERLTRLYLRMLAVSLALAPLAAVLYLQWFQDPDLLFDSHAVHELAIALAIATSAFVSLVTWLCHRASGEPVLRWLALAFLGFTAVYALHGVYTRASSHHMALFLIYGPVARLVMAGLLLKGLLVYGEPADPPERRGGLLFWGGWLAGFALLDLLLDALGRSLPGGRLLLQAVEVCAMACYLSSIVLIVRRGLRSPMMQLYCLSLAFFAQASLGFLLARPWNHQWWMAHAVFGTGFVVLSHGVARAFLTTRTLSGIYGQEEIMRRLEAANQTALCALERLKTANEQLENLAATDPLTGVSNRRDLLARLDVEVSRARRTGAPLSVLSMDLDHFKRINDTFGHQAGDAALVAFAGCVHAGLRAHDLFGRLGGEEFLAVLPGAALPEAAHTAERLRLAVERLDVRSGGGSPRLTVSIGAAQFGPDGQDAEEVCKAADERLYRAKREGRNRVAA</sequence>
<dbReference type="GO" id="GO:0052621">
    <property type="term" value="F:diguanylate cyclase activity"/>
    <property type="evidence" value="ECO:0007669"/>
    <property type="project" value="UniProtKB-EC"/>
</dbReference>
<name>A0A6V8LVA4_9BACT</name>
<keyword evidence="7" id="KW-1185">Reference proteome</keyword>
<feature type="transmembrane region" description="Helical" evidence="4">
    <location>
        <begin position="212"/>
        <end position="230"/>
    </location>
</feature>
<evidence type="ECO:0000256" key="4">
    <source>
        <dbReference type="SAM" id="Phobius"/>
    </source>
</evidence>
<comment type="caution">
    <text evidence="6">The sequence shown here is derived from an EMBL/GenBank/DDBJ whole genome shotgun (WGS) entry which is preliminary data.</text>
</comment>
<gene>
    <name evidence="6" type="primary">dosC_5</name>
    <name evidence="6" type="ORF">NNJEOMEG_03542</name>
</gene>
<dbReference type="PANTHER" id="PTHR45138">
    <property type="entry name" value="REGULATORY COMPONENTS OF SENSORY TRANSDUCTION SYSTEM"/>
    <property type="match status" value="1"/>
</dbReference>
<dbReference type="InterPro" id="IPR050469">
    <property type="entry name" value="Diguanylate_Cyclase"/>
</dbReference>
<dbReference type="NCBIfam" id="TIGR00254">
    <property type="entry name" value="GGDEF"/>
    <property type="match status" value="1"/>
</dbReference>
<evidence type="ECO:0000313" key="7">
    <source>
        <dbReference type="Proteomes" id="UP000494245"/>
    </source>
</evidence>
<keyword evidence="6" id="KW-0548">Nucleotidyltransferase</keyword>
<dbReference type="RefSeq" id="WP_173086816.1">
    <property type="nucleotide sequence ID" value="NZ_BLTE01000020.1"/>
</dbReference>
<dbReference type="InterPro" id="IPR000160">
    <property type="entry name" value="GGDEF_dom"/>
</dbReference>
<feature type="transmembrane region" description="Helical" evidence="4">
    <location>
        <begin position="151"/>
        <end position="168"/>
    </location>
</feature>
<dbReference type="CDD" id="cd01949">
    <property type="entry name" value="GGDEF"/>
    <property type="match status" value="1"/>
</dbReference>
<dbReference type="PANTHER" id="PTHR45138:SF9">
    <property type="entry name" value="DIGUANYLATE CYCLASE DGCM-RELATED"/>
    <property type="match status" value="1"/>
</dbReference>
<organism evidence="6 7">
    <name type="scientific">Fundidesulfovibrio magnetotacticus</name>
    <dbReference type="NCBI Taxonomy" id="2730080"/>
    <lineage>
        <taxon>Bacteria</taxon>
        <taxon>Pseudomonadati</taxon>
        <taxon>Thermodesulfobacteriota</taxon>
        <taxon>Desulfovibrionia</taxon>
        <taxon>Desulfovibrionales</taxon>
        <taxon>Desulfovibrionaceae</taxon>
        <taxon>Fundidesulfovibrio</taxon>
    </lineage>
</organism>
<feature type="transmembrane region" description="Helical" evidence="4">
    <location>
        <begin position="53"/>
        <end position="75"/>
    </location>
</feature>
<keyword evidence="4" id="KW-0812">Transmembrane</keyword>
<reference evidence="6 7" key="1">
    <citation type="submission" date="2020-04" db="EMBL/GenBank/DDBJ databases">
        <authorList>
            <consortium name="Desulfovibrio sp. FSS-1 genome sequencing consortium"/>
            <person name="Shimoshige H."/>
            <person name="Kobayashi H."/>
            <person name="Maekawa T."/>
        </authorList>
    </citation>
    <scope>NUCLEOTIDE SEQUENCE [LARGE SCALE GENOMIC DNA]</scope>
    <source>
        <strain evidence="6 7">SIID29052-01</strain>
    </source>
</reference>
<feature type="transmembrane region" description="Helical" evidence="4">
    <location>
        <begin position="180"/>
        <end position="200"/>
    </location>
</feature>
<dbReference type="Pfam" id="PF00990">
    <property type="entry name" value="GGDEF"/>
    <property type="match status" value="1"/>
</dbReference>
<dbReference type="InterPro" id="IPR043128">
    <property type="entry name" value="Rev_trsase/Diguanyl_cyclase"/>
</dbReference>
<dbReference type="AlphaFoldDB" id="A0A6V8LVA4"/>
<keyword evidence="3" id="KW-0175">Coiled coil</keyword>
<evidence type="ECO:0000256" key="2">
    <source>
        <dbReference type="ARBA" id="ARBA00034247"/>
    </source>
</evidence>
<reference evidence="6 7" key="2">
    <citation type="submission" date="2020-05" db="EMBL/GenBank/DDBJ databases">
        <title>Draft genome sequence of Desulfovibrio sp. strainFSS-1.</title>
        <authorList>
            <person name="Shimoshige H."/>
            <person name="Kobayashi H."/>
            <person name="Maekawa T."/>
        </authorList>
    </citation>
    <scope>NUCLEOTIDE SEQUENCE [LARGE SCALE GENOMIC DNA]</scope>
    <source>
        <strain evidence="6 7">SIID29052-01</strain>
    </source>
</reference>
<dbReference type="EC" id="2.7.7.65" evidence="1"/>
<dbReference type="Gene3D" id="3.30.70.270">
    <property type="match status" value="1"/>
</dbReference>
<dbReference type="GO" id="GO:0005886">
    <property type="term" value="C:plasma membrane"/>
    <property type="evidence" value="ECO:0007669"/>
    <property type="project" value="TreeGrafter"/>
</dbReference>
<evidence type="ECO:0000256" key="3">
    <source>
        <dbReference type="SAM" id="Coils"/>
    </source>
</evidence>
<keyword evidence="6" id="KW-0808">Transferase</keyword>
<feature type="transmembrane region" description="Helical" evidence="4">
    <location>
        <begin position="20"/>
        <end position="41"/>
    </location>
</feature>
<feature type="coiled-coil region" evidence="3">
    <location>
        <begin position="275"/>
        <end position="305"/>
    </location>
</feature>
<dbReference type="SUPFAM" id="SSF55073">
    <property type="entry name" value="Nucleotide cyclase"/>
    <property type="match status" value="1"/>
</dbReference>
<dbReference type="PROSITE" id="PS50887">
    <property type="entry name" value="GGDEF"/>
    <property type="match status" value="1"/>
</dbReference>
<keyword evidence="4" id="KW-1133">Transmembrane helix</keyword>
<comment type="catalytic activity">
    <reaction evidence="2">
        <text>2 GTP = 3',3'-c-di-GMP + 2 diphosphate</text>
        <dbReference type="Rhea" id="RHEA:24898"/>
        <dbReference type="ChEBI" id="CHEBI:33019"/>
        <dbReference type="ChEBI" id="CHEBI:37565"/>
        <dbReference type="ChEBI" id="CHEBI:58805"/>
        <dbReference type="EC" id="2.7.7.65"/>
    </reaction>
</comment>
<evidence type="ECO:0000313" key="6">
    <source>
        <dbReference type="EMBL" id="GFK95674.1"/>
    </source>
</evidence>
<dbReference type="GO" id="GO:0043709">
    <property type="term" value="P:cell adhesion involved in single-species biofilm formation"/>
    <property type="evidence" value="ECO:0007669"/>
    <property type="project" value="TreeGrafter"/>
</dbReference>
<accession>A0A6V8LVA4</accession>
<dbReference type="GO" id="GO:1902201">
    <property type="term" value="P:negative regulation of bacterial-type flagellum-dependent cell motility"/>
    <property type="evidence" value="ECO:0007669"/>
    <property type="project" value="TreeGrafter"/>
</dbReference>
<protein>
    <recommendedName>
        <fullName evidence="1">diguanylate cyclase</fullName>
        <ecNumber evidence="1">2.7.7.65</ecNumber>
    </recommendedName>
</protein>
<dbReference type="Proteomes" id="UP000494245">
    <property type="component" value="Unassembled WGS sequence"/>
</dbReference>
<feature type="transmembrane region" description="Helical" evidence="4">
    <location>
        <begin position="87"/>
        <end position="105"/>
    </location>
</feature>
<dbReference type="InterPro" id="IPR029787">
    <property type="entry name" value="Nucleotide_cyclase"/>
</dbReference>
<evidence type="ECO:0000259" key="5">
    <source>
        <dbReference type="PROSITE" id="PS50887"/>
    </source>
</evidence>
<feature type="transmembrane region" description="Helical" evidence="4">
    <location>
        <begin position="117"/>
        <end position="139"/>
    </location>
</feature>
<feature type="transmembrane region" description="Helical" evidence="4">
    <location>
        <begin position="236"/>
        <end position="256"/>
    </location>
</feature>
<proteinExistence type="predicted"/>